<evidence type="ECO:0000313" key="1">
    <source>
        <dbReference type="EMBL" id="GMH94335.1"/>
    </source>
</evidence>
<evidence type="ECO:0000313" key="2">
    <source>
        <dbReference type="Proteomes" id="UP001165085"/>
    </source>
</evidence>
<dbReference type="AlphaFoldDB" id="A0A9W7BUG6"/>
<organism evidence="1 2">
    <name type="scientific">Triparma strigata</name>
    <dbReference type="NCBI Taxonomy" id="1606541"/>
    <lineage>
        <taxon>Eukaryota</taxon>
        <taxon>Sar</taxon>
        <taxon>Stramenopiles</taxon>
        <taxon>Ochrophyta</taxon>
        <taxon>Bolidophyceae</taxon>
        <taxon>Parmales</taxon>
        <taxon>Triparmaceae</taxon>
        <taxon>Triparma</taxon>
    </lineage>
</organism>
<dbReference type="EMBL" id="BRXY01000430">
    <property type="protein sequence ID" value="GMH94335.1"/>
    <property type="molecule type" value="Genomic_DNA"/>
</dbReference>
<comment type="caution">
    <text evidence="1">The sequence shown here is derived from an EMBL/GenBank/DDBJ whole genome shotgun (WGS) entry which is preliminary data.</text>
</comment>
<accession>A0A9W7BUG6</accession>
<sequence>MTAKLTICSSYFALPGGQKVYNNVDLAQTTIQSIKEKLSSEYSKVCPLPLLNLWWNGYLLDSEKTILESCIGVDVSERVPPSVSNLTIFLTVQELNKKYIDGERGSTRERKSSFDIRLQEFGSTKNNTNCITS</sequence>
<keyword evidence="2" id="KW-1185">Reference proteome</keyword>
<dbReference type="Proteomes" id="UP001165085">
    <property type="component" value="Unassembled WGS sequence"/>
</dbReference>
<name>A0A9W7BUG6_9STRA</name>
<gene>
    <name evidence="1" type="ORF">TrST_g2689</name>
</gene>
<dbReference type="OrthoDB" id="199056at2759"/>
<protein>
    <recommendedName>
        <fullName evidence="3">Ubiquitin-like domain-containing protein</fullName>
    </recommendedName>
</protein>
<proteinExistence type="predicted"/>
<reference evidence="2" key="1">
    <citation type="journal article" date="2023" name="Commun. Biol.">
        <title>Genome analysis of Parmales, the sister group of diatoms, reveals the evolutionary specialization of diatoms from phago-mixotrophs to photoautotrophs.</title>
        <authorList>
            <person name="Ban H."/>
            <person name="Sato S."/>
            <person name="Yoshikawa S."/>
            <person name="Yamada K."/>
            <person name="Nakamura Y."/>
            <person name="Ichinomiya M."/>
            <person name="Sato N."/>
            <person name="Blanc-Mathieu R."/>
            <person name="Endo H."/>
            <person name="Kuwata A."/>
            <person name="Ogata H."/>
        </authorList>
    </citation>
    <scope>NUCLEOTIDE SEQUENCE [LARGE SCALE GENOMIC DNA]</scope>
    <source>
        <strain evidence="2">NIES 3701</strain>
    </source>
</reference>
<evidence type="ECO:0008006" key="3">
    <source>
        <dbReference type="Google" id="ProtNLM"/>
    </source>
</evidence>